<protein>
    <submittedName>
        <fullName evidence="2">Uncharacterized protein</fullName>
    </submittedName>
</protein>
<organism evidence="2 3">
    <name type="scientific">Rotaria socialis</name>
    <dbReference type="NCBI Taxonomy" id="392032"/>
    <lineage>
        <taxon>Eukaryota</taxon>
        <taxon>Metazoa</taxon>
        <taxon>Spiralia</taxon>
        <taxon>Gnathifera</taxon>
        <taxon>Rotifera</taxon>
        <taxon>Eurotatoria</taxon>
        <taxon>Bdelloidea</taxon>
        <taxon>Philodinida</taxon>
        <taxon>Philodinidae</taxon>
        <taxon>Rotaria</taxon>
    </lineage>
</organism>
<feature type="non-terminal residue" evidence="2">
    <location>
        <position position="41"/>
    </location>
</feature>
<reference evidence="2" key="1">
    <citation type="submission" date="2021-02" db="EMBL/GenBank/DDBJ databases">
        <authorList>
            <person name="Nowell W R."/>
        </authorList>
    </citation>
    <scope>NUCLEOTIDE SEQUENCE</scope>
</reference>
<keyword evidence="1" id="KW-1133">Transmembrane helix</keyword>
<dbReference type="AlphaFoldDB" id="A0A822GUC6"/>
<dbReference type="Proteomes" id="UP000663848">
    <property type="component" value="Unassembled WGS sequence"/>
</dbReference>
<evidence type="ECO:0000313" key="2">
    <source>
        <dbReference type="EMBL" id="CAF5152174.1"/>
    </source>
</evidence>
<keyword evidence="1" id="KW-0812">Transmembrane</keyword>
<dbReference type="EMBL" id="CAJOBR010100523">
    <property type="protein sequence ID" value="CAF5152174.1"/>
    <property type="molecule type" value="Genomic_DNA"/>
</dbReference>
<evidence type="ECO:0000313" key="3">
    <source>
        <dbReference type="Proteomes" id="UP000663848"/>
    </source>
</evidence>
<sequence length="41" mass="4365">MGSITTTIIAHALLAFLFVHPVVPLVLMGISYSILAASLWP</sequence>
<name>A0A822GUC6_9BILA</name>
<evidence type="ECO:0000256" key="1">
    <source>
        <dbReference type="SAM" id="Phobius"/>
    </source>
</evidence>
<feature type="transmembrane region" description="Helical" evidence="1">
    <location>
        <begin position="12"/>
        <end position="35"/>
    </location>
</feature>
<comment type="caution">
    <text evidence="2">The sequence shown here is derived from an EMBL/GenBank/DDBJ whole genome shotgun (WGS) entry which is preliminary data.</text>
</comment>
<keyword evidence="1" id="KW-0472">Membrane</keyword>
<proteinExistence type="predicted"/>
<gene>
    <name evidence="2" type="ORF">QYT958_LOCUS48661</name>
</gene>
<accession>A0A822GUC6</accession>